<keyword evidence="3 7" id="KW-1133">Transmembrane helix</keyword>
<evidence type="ECO:0000256" key="7">
    <source>
        <dbReference type="SAM" id="Phobius"/>
    </source>
</evidence>
<keyword evidence="5" id="KW-0175">Coiled coil</keyword>
<feature type="region of interest" description="Disordered" evidence="6">
    <location>
        <begin position="1"/>
        <end position="38"/>
    </location>
</feature>
<keyword evidence="4 7" id="KW-0472">Membrane</keyword>
<accession>A0A194X7W0</accession>
<feature type="transmembrane region" description="Helical" evidence="7">
    <location>
        <begin position="174"/>
        <end position="191"/>
    </location>
</feature>
<dbReference type="EMBL" id="KQ947416">
    <property type="protein sequence ID" value="KUJ16189.1"/>
    <property type="molecule type" value="Genomic_DNA"/>
</dbReference>
<feature type="region of interest" description="Disordered" evidence="6">
    <location>
        <begin position="112"/>
        <end position="137"/>
    </location>
</feature>
<feature type="domain" description="SUN" evidence="8">
    <location>
        <begin position="474"/>
        <end position="673"/>
    </location>
</feature>
<protein>
    <recommendedName>
        <fullName evidence="8">SUN domain-containing protein</fullName>
    </recommendedName>
</protein>
<evidence type="ECO:0000256" key="2">
    <source>
        <dbReference type="ARBA" id="ARBA00022692"/>
    </source>
</evidence>
<name>A0A194X7W0_MOLSC</name>
<dbReference type="GeneID" id="28831459"/>
<evidence type="ECO:0000259" key="8">
    <source>
        <dbReference type="PROSITE" id="PS51469"/>
    </source>
</evidence>
<dbReference type="InterPro" id="IPR012919">
    <property type="entry name" value="SUN_dom"/>
</dbReference>
<organism evidence="9 10">
    <name type="scientific">Mollisia scopiformis</name>
    <name type="common">Conifer needle endophyte fungus</name>
    <name type="synonym">Phialocephala scopiformis</name>
    <dbReference type="NCBI Taxonomy" id="149040"/>
    <lineage>
        <taxon>Eukaryota</taxon>
        <taxon>Fungi</taxon>
        <taxon>Dikarya</taxon>
        <taxon>Ascomycota</taxon>
        <taxon>Pezizomycotina</taxon>
        <taxon>Leotiomycetes</taxon>
        <taxon>Helotiales</taxon>
        <taxon>Mollisiaceae</taxon>
        <taxon>Mollisia</taxon>
    </lineage>
</organism>
<evidence type="ECO:0000256" key="5">
    <source>
        <dbReference type="SAM" id="Coils"/>
    </source>
</evidence>
<evidence type="ECO:0000313" key="9">
    <source>
        <dbReference type="EMBL" id="KUJ16189.1"/>
    </source>
</evidence>
<dbReference type="GO" id="GO:0043495">
    <property type="term" value="F:protein-membrane adaptor activity"/>
    <property type="evidence" value="ECO:0007669"/>
    <property type="project" value="TreeGrafter"/>
</dbReference>
<evidence type="ECO:0000256" key="3">
    <source>
        <dbReference type="ARBA" id="ARBA00022989"/>
    </source>
</evidence>
<evidence type="ECO:0000256" key="4">
    <source>
        <dbReference type="ARBA" id="ARBA00023136"/>
    </source>
</evidence>
<dbReference type="Gene3D" id="2.60.120.260">
    <property type="entry name" value="Galactose-binding domain-like"/>
    <property type="match status" value="1"/>
</dbReference>
<comment type="subcellular location">
    <subcellularLocation>
        <location evidence="1">Membrane</location>
    </subcellularLocation>
</comment>
<proteinExistence type="predicted"/>
<dbReference type="InParanoid" id="A0A194X7W0"/>
<feature type="compositionally biased region" description="Low complexity" evidence="6">
    <location>
        <begin position="1"/>
        <end position="27"/>
    </location>
</feature>
<evidence type="ECO:0000256" key="1">
    <source>
        <dbReference type="ARBA" id="ARBA00004370"/>
    </source>
</evidence>
<dbReference type="RefSeq" id="XP_018070544.1">
    <property type="nucleotide sequence ID" value="XM_018221733.1"/>
</dbReference>
<sequence>MSTRRTTRATSKASSRAVSPAPSTATPRRTRRAGNEALPAVGLRQSTAYGHNTTAKPSRVSGPVVSDQINTVLNAIINTPHPNTTTRPASPTPVTDKSFGIESGLFYGAHVESSPASIPTPTRKSPEPPTTVSGVPSKHAAEIKAIEDLARTRLDKASNVGPTRKFFKNTTGSIWSFFTHFLALLWSSITALLSPGILKYCAICVIAFAAYHFYSSGRLPEIGPVISRVFPFNPRNPFEPDDLRVVNKRISDLEYDVARLKSSSDLDSRALTRLDELLPDLLVVKKDKYQNMIIPDDFWYALQEKIRSDDTLVSDRLETPGNIGSTISNKEFTKEVEKVAKASWDRYIKQNANYVKGIVGDEITDKFPRLAQEHQLATKEEVIELLRRSWDENSSNLQTELAQLSKKIAHATRSITKLQNNPGSLTKEEVQSIIADTLKKLIPNGQLGSLADANIRNALEESLARPNFFSKATGAVVDPVLTSSTYVFPGSDVWFPSRWMRAIIGNPITPPNPPEAALTRWEEFGDCWCSSSVDAEGYGPSIGVITGSSIYPEQVVVEHIPAKSTLEPGATPKDMELLAYIPDLDTYNAAKTLSEEFFADDIPETQAPYRFVHIASWTYEKDAESVQAFQIQVDMTSIGAEVNKFIVRAKNNWGGEKVPYTCLYRIRVHGETIPNSGDV</sequence>
<dbReference type="OrthoDB" id="342281at2759"/>
<keyword evidence="10" id="KW-1185">Reference proteome</keyword>
<keyword evidence="2 7" id="KW-0812">Transmembrane</keyword>
<dbReference type="GO" id="GO:0034993">
    <property type="term" value="C:meiotic nuclear membrane microtubule tethering complex"/>
    <property type="evidence" value="ECO:0007669"/>
    <property type="project" value="TreeGrafter"/>
</dbReference>
<dbReference type="PROSITE" id="PS51469">
    <property type="entry name" value="SUN"/>
    <property type="match status" value="1"/>
</dbReference>
<evidence type="ECO:0000256" key="6">
    <source>
        <dbReference type="SAM" id="MobiDB-lite"/>
    </source>
</evidence>
<dbReference type="InterPro" id="IPR045119">
    <property type="entry name" value="SUN1-5"/>
</dbReference>
<gene>
    <name evidence="9" type="ORF">LY89DRAFT_76663</name>
</gene>
<dbReference type="PANTHER" id="PTHR12911:SF8">
    <property type="entry name" value="KLAROID PROTEIN-RELATED"/>
    <property type="match status" value="1"/>
</dbReference>
<feature type="coiled-coil region" evidence="5">
    <location>
        <begin position="387"/>
        <end position="421"/>
    </location>
</feature>
<dbReference type="Proteomes" id="UP000070700">
    <property type="component" value="Unassembled WGS sequence"/>
</dbReference>
<feature type="compositionally biased region" description="Polar residues" evidence="6">
    <location>
        <begin position="114"/>
        <end position="123"/>
    </location>
</feature>
<dbReference type="KEGG" id="psco:LY89DRAFT_76663"/>
<reference evidence="9 10" key="1">
    <citation type="submission" date="2015-10" db="EMBL/GenBank/DDBJ databases">
        <title>Full genome of DAOMC 229536 Phialocephala scopiformis, a fungal endophyte of spruce producing the potent anti-insectan compound rugulosin.</title>
        <authorList>
            <consortium name="DOE Joint Genome Institute"/>
            <person name="Walker A.K."/>
            <person name="Frasz S.L."/>
            <person name="Seifert K.A."/>
            <person name="Miller J.D."/>
            <person name="Mondo S.J."/>
            <person name="Labutti K."/>
            <person name="Lipzen A."/>
            <person name="Dockter R."/>
            <person name="Kennedy M."/>
            <person name="Grigoriev I.V."/>
            <person name="Spatafora J.W."/>
        </authorList>
    </citation>
    <scope>NUCLEOTIDE SEQUENCE [LARGE SCALE GENOMIC DNA]</scope>
    <source>
        <strain evidence="9 10">CBS 120377</strain>
    </source>
</reference>
<dbReference type="Pfam" id="PF07738">
    <property type="entry name" value="Sad1_UNC"/>
    <property type="match status" value="1"/>
</dbReference>
<evidence type="ECO:0000313" key="10">
    <source>
        <dbReference type="Proteomes" id="UP000070700"/>
    </source>
</evidence>
<dbReference type="AlphaFoldDB" id="A0A194X7W0"/>
<dbReference type="PANTHER" id="PTHR12911">
    <property type="entry name" value="SAD1/UNC-84-LIKE PROTEIN-RELATED"/>
    <property type="match status" value="1"/>
</dbReference>
<dbReference type="STRING" id="149040.A0A194X7W0"/>